<comment type="caution">
    <text evidence="2">The sequence shown here is derived from an EMBL/GenBank/DDBJ whole genome shotgun (WGS) entry which is preliminary data.</text>
</comment>
<proteinExistence type="predicted"/>
<dbReference type="RefSeq" id="WP_191275590.1">
    <property type="nucleotide sequence ID" value="NZ_BNDS01000020.1"/>
</dbReference>
<dbReference type="Proteomes" id="UP000637074">
    <property type="component" value="Unassembled WGS sequence"/>
</dbReference>
<evidence type="ECO:0000313" key="3">
    <source>
        <dbReference type="Proteomes" id="UP000637074"/>
    </source>
</evidence>
<gene>
    <name evidence="2" type="ORF">AM1BK_38280</name>
</gene>
<keyword evidence="3" id="KW-1185">Reference proteome</keyword>
<evidence type="ECO:0000259" key="1">
    <source>
        <dbReference type="PROSITE" id="PS50965"/>
    </source>
</evidence>
<protein>
    <recommendedName>
        <fullName evidence="1">NERD domain-containing protein</fullName>
    </recommendedName>
</protein>
<sequence length="317" mass="37274">MFVKDIEVPKLLEQVEALEGRIPENHHAIPEVKLKIKSLKSGFNGEKTINYYLGQLPQEKYHIFHDLRLPYGTGFFQIDALLLSRKIKLIFEGKNHSGKLHFDMNQMIQDYNENREIYENPISQVNRHKILLDYFLEQYQISRIPSDFYVMICKPTTEIIIQPGYTEGNKRIHRAGNLLKLIEANEKRFNWEFVNEESIENISSLLLQSHTPKEHDVLKMFKIEEEDIITGVHCPRCLRLPMTYHRMNWLCPYCQFVSKDAHLKAIKDHFLIYNTPLTNSKIRTFLHLPNTRITTHILSSVHLPHSGVSKGRIYLKP</sequence>
<evidence type="ECO:0000313" key="2">
    <source>
        <dbReference type="EMBL" id="GHI00286.1"/>
    </source>
</evidence>
<dbReference type="PROSITE" id="PS50965">
    <property type="entry name" value="NERD"/>
    <property type="match status" value="1"/>
</dbReference>
<accession>A0ABQ3NAE4</accession>
<reference evidence="2 3" key="1">
    <citation type="journal article" date="2022" name="Int. J. Syst. Evol. Microbiol.">
        <title>Neobacillus kokaensis sp. nov., isolated from soil.</title>
        <authorList>
            <person name="Yuki K."/>
            <person name="Matsubara H."/>
            <person name="Yamaguchi S."/>
        </authorList>
    </citation>
    <scope>NUCLEOTIDE SEQUENCE [LARGE SCALE GENOMIC DNA]</scope>
    <source>
        <strain evidence="2 3">LOB 377</strain>
    </source>
</reference>
<dbReference type="Pfam" id="PF08378">
    <property type="entry name" value="NERD"/>
    <property type="match status" value="1"/>
</dbReference>
<organism evidence="2 3">
    <name type="scientific">Neobacillus kokaensis</name>
    <dbReference type="NCBI Taxonomy" id="2759023"/>
    <lineage>
        <taxon>Bacteria</taxon>
        <taxon>Bacillati</taxon>
        <taxon>Bacillota</taxon>
        <taxon>Bacilli</taxon>
        <taxon>Bacillales</taxon>
        <taxon>Bacillaceae</taxon>
        <taxon>Neobacillus</taxon>
    </lineage>
</organism>
<dbReference type="EMBL" id="BNDS01000020">
    <property type="protein sequence ID" value="GHI00286.1"/>
    <property type="molecule type" value="Genomic_DNA"/>
</dbReference>
<name>A0ABQ3NAE4_9BACI</name>
<dbReference type="InterPro" id="IPR011528">
    <property type="entry name" value="NERD"/>
</dbReference>
<feature type="domain" description="NERD" evidence="1">
    <location>
        <begin position="41"/>
        <end position="155"/>
    </location>
</feature>